<protein>
    <submittedName>
        <fullName evidence="1">Carboxyvinyl-carboxyphosphonate phosphorylmutase</fullName>
    </submittedName>
</protein>
<dbReference type="EMBL" id="UWOC01000147">
    <property type="protein sequence ID" value="VCU09410.1"/>
    <property type="molecule type" value="Genomic_DNA"/>
</dbReference>
<dbReference type="GO" id="GO:0016833">
    <property type="term" value="F:oxo-acid-lyase activity"/>
    <property type="evidence" value="ECO:0007669"/>
    <property type="project" value="UniProtKB-ARBA"/>
</dbReference>
<dbReference type="Pfam" id="PF13714">
    <property type="entry name" value="PEP_mutase"/>
    <property type="match status" value="1"/>
</dbReference>
<dbReference type="PROSITE" id="PS00161">
    <property type="entry name" value="ISOCITRATE_LYASE"/>
    <property type="match status" value="1"/>
</dbReference>
<dbReference type="InterPro" id="IPR018523">
    <property type="entry name" value="Isocitrate_lyase_ph_CS"/>
</dbReference>
<dbReference type="PANTHER" id="PTHR42905:SF5">
    <property type="entry name" value="CARBOXYVINYL-CARBOXYPHOSPHONATE PHOSPHORYLMUTASE, CHLOROPLASTIC"/>
    <property type="match status" value="1"/>
</dbReference>
<accession>A0A3S4FA75</accession>
<dbReference type="OrthoDB" id="9771433at2"/>
<dbReference type="SUPFAM" id="SSF51621">
    <property type="entry name" value="Phosphoenolpyruvate/pyruvate domain"/>
    <property type="match status" value="1"/>
</dbReference>
<evidence type="ECO:0000313" key="2">
    <source>
        <dbReference type="Proteomes" id="UP000289200"/>
    </source>
</evidence>
<reference evidence="2" key="1">
    <citation type="submission" date="2018-10" db="EMBL/GenBank/DDBJ databases">
        <authorList>
            <person name="Peiro R."/>
            <person name="Begona"/>
            <person name="Cbmso G."/>
            <person name="Lopez M."/>
            <person name="Gonzalez S."/>
            <person name="Sacristan E."/>
            <person name="Castillo E."/>
        </authorList>
    </citation>
    <scope>NUCLEOTIDE SEQUENCE [LARGE SCALE GENOMIC DNA]</scope>
</reference>
<dbReference type="CDD" id="cd00377">
    <property type="entry name" value="ICL_PEPM"/>
    <property type="match status" value="1"/>
</dbReference>
<dbReference type="Gene3D" id="3.20.20.60">
    <property type="entry name" value="Phosphoenolpyruvate-binding domains"/>
    <property type="match status" value="1"/>
</dbReference>
<dbReference type="AlphaFoldDB" id="A0A3S4FA75"/>
<name>A0A3S4FA75_9BRAD</name>
<dbReference type="RefSeq" id="WP_129609310.1">
    <property type="nucleotide sequence ID" value="NZ_UWOC01000147.1"/>
</dbReference>
<dbReference type="InterPro" id="IPR040442">
    <property type="entry name" value="Pyrv_kinase-like_dom_sf"/>
</dbReference>
<evidence type="ECO:0000313" key="1">
    <source>
        <dbReference type="EMBL" id="VCU09410.1"/>
    </source>
</evidence>
<comment type="caution">
    <text evidence="1">The sequence shown here is derived from an EMBL/GenBank/DDBJ whole genome shotgun (WGS) entry which is preliminary data.</text>
</comment>
<proteinExistence type="predicted"/>
<keyword evidence="2" id="KW-1185">Reference proteome</keyword>
<dbReference type="InterPro" id="IPR039556">
    <property type="entry name" value="ICL/PEPM"/>
</dbReference>
<dbReference type="InterPro" id="IPR015813">
    <property type="entry name" value="Pyrv/PenolPyrv_kinase-like_dom"/>
</dbReference>
<dbReference type="Proteomes" id="UP000289200">
    <property type="component" value="Unassembled WGS sequence"/>
</dbReference>
<sequence length="300" mass="31996">MRKTTRLKELIFAPEILVMPGAFDPLSARLVQEAGFPAIQCSGFAMSATYLGLPDYSFLSFSDMLDVTRRIVDAVELPVMADGDTGFGNAVNAWYTVRAFERIGAAGINIEDQVMPKRCGHLDGKTIVPLDEAVAKIRACAEARTDPDFVINARTDALAVAGIDEVIRRCNAYLDAGATMVFIDGMTSRALTEQAVRAIRGPVAINLVEGGRSPADFDFAAMQAIGVARVSLPLTTILGAIHGMRQALAAVRTHGGIAGNAGLVAPFADLKHLAGFDEVFALEQRHLAGLRRDEVPAGAR</sequence>
<dbReference type="PANTHER" id="PTHR42905">
    <property type="entry name" value="PHOSPHOENOLPYRUVATE CARBOXYLASE"/>
    <property type="match status" value="1"/>
</dbReference>
<organism evidence="1 2">
    <name type="scientific">Rhodoplanes serenus</name>
    <dbReference type="NCBI Taxonomy" id="200615"/>
    <lineage>
        <taxon>Bacteria</taxon>
        <taxon>Pseudomonadati</taxon>
        <taxon>Pseudomonadota</taxon>
        <taxon>Alphaproteobacteria</taxon>
        <taxon>Hyphomicrobiales</taxon>
        <taxon>Nitrobacteraceae</taxon>
        <taxon>Rhodoplanes</taxon>
    </lineage>
</organism>
<gene>
    <name evidence="1" type="primary">bcpA_1</name>
    <name evidence="1" type="ORF">RHODGE_RHODGE_02582</name>
</gene>